<keyword evidence="2" id="KW-0645">Protease</keyword>
<dbReference type="Gene3D" id="2.60.40.10">
    <property type="entry name" value="Immunoglobulins"/>
    <property type="match status" value="1"/>
</dbReference>
<dbReference type="PROSITE" id="PS50268">
    <property type="entry name" value="CADHERIN_2"/>
    <property type="match status" value="1"/>
</dbReference>
<gene>
    <name evidence="8" type="ORF">RI845_07230</name>
</gene>
<dbReference type="InterPro" id="IPR036852">
    <property type="entry name" value="Peptidase_S8/S53_dom_sf"/>
</dbReference>
<feature type="domain" description="Cadherin" evidence="7">
    <location>
        <begin position="1066"/>
        <end position="1122"/>
    </location>
</feature>
<feature type="chain" id="PRO_5046841813" evidence="6">
    <location>
        <begin position="23"/>
        <end position="1250"/>
    </location>
</feature>
<evidence type="ECO:0000256" key="1">
    <source>
        <dbReference type="ARBA" id="ARBA00011073"/>
    </source>
</evidence>
<feature type="region of interest" description="Disordered" evidence="5">
    <location>
        <begin position="1207"/>
        <end position="1229"/>
    </location>
</feature>
<evidence type="ECO:0000256" key="2">
    <source>
        <dbReference type="ARBA" id="ARBA00022670"/>
    </source>
</evidence>
<keyword evidence="3" id="KW-0378">Hydrolase</keyword>
<keyword evidence="9" id="KW-1185">Reference proteome</keyword>
<dbReference type="Pfam" id="PF00082">
    <property type="entry name" value="Peptidase_S8"/>
    <property type="match status" value="1"/>
</dbReference>
<feature type="signal peptide" evidence="6">
    <location>
        <begin position="1"/>
        <end position="22"/>
    </location>
</feature>
<organism evidence="8 9">
    <name type="scientific">Thalassotalea nanhaiensis</name>
    <dbReference type="NCBI Taxonomy" id="3065648"/>
    <lineage>
        <taxon>Bacteria</taxon>
        <taxon>Pseudomonadati</taxon>
        <taxon>Pseudomonadota</taxon>
        <taxon>Gammaproteobacteria</taxon>
        <taxon>Alteromonadales</taxon>
        <taxon>Colwelliaceae</taxon>
        <taxon>Thalassotalea</taxon>
    </lineage>
</organism>
<dbReference type="SUPFAM" id="SSF49313">
    <property type="entry name" value="Cadherin-like"/>
    <property type="match status" value="1"/>
</dbReference>
<evidence type="ECO:0000313" key="9">
    <source>
        <dbReference type="Proteomes" id="UP001248581"/>
    </source>
</evidence>
<proteinExistence type="inferred from homology"/>
<dbReference type="Gene3D" id="2.60.40.60">
    <property type="entry name" value="Cadherins"/>
    <property type="match status" value="1"/>
</dbReference>
<dbReference type="InterPro" id="IPR050131">
    <property type="entry name" value="Peptidase_S8_subtilisin-like"/>
</dbReference>
<dbReference type="Gene3D" id="3.40.50.200">
    <property type="entry name" value="Peptidase S8/S53 domain"/>
    <property type="match status" value="1"/>
</dbReference>
<name>A0ABY9TNE6_9GAMM</name>
<comment type="similarity">
    <text evidence="1">Belongs to the peptidase S8 family.</text>
</comment>
<keyword evidence="6" id="KW-0732">Signal</keyword>
<reference evidence="9" key="1">
    <citation type="submission" date="2023-09" db="EMBL/GenBank/DDBJ databases">
        <authorList>
            <person name="Li S."/>
            <person name="Li X."/>
            <person name="Zhang C."/>
            <person name="Zhao Z."/>
        </authorList>
    </citation>
    <scope>NUCLEOTIDE SEQUENCE [LARGE SCALE GENOMIC DNA]</scope>
    <source>
        <strain evidence="9">SQ345</strain>
    </source>
</reference>
<dbReference type="InterPro" id="IPR002126">
    <property type="entry name" value="Cadherin-like_dom"/>
</dbReference>
<keyword evidence="4" id="KW-0720">Serine protease</keyword>
<dbReference type="InterPro" id="IPR013783">
    <property type="entry name" value="Ig-like_fold"/>
</dbReference>
<dbReference type="EMBL" id="CP134146">
    <property type="protein sequence ID" value="WNC69921.1"/>
    <property type="molecule type" value="Genomic_DNA"/>
</dbReference>
<dbReference type="SUPFAM" id="SSF52743">
    <property type="entry name" value="Subtilisin-like"/>
    <property type="match status" value="1"/>
</dbReference>
<dbReference type="RefSeq" id="WP_348389063.1">
    <property type="nucleotide sequence ID" value="NZ_CP134146.1"/>
</dbReference>
<protein>
    <submittedName>
        <fullName evidence="8">S8 family serine peptidase</fullName>
    </submittedName>
</protein>
<dbReference type="InterPro" id="IPR015919">
    <property type="entry name" value="Cadherin-like_sf"/>
</dbReference>
<evidence type="ECO:0000256" key="3">
    <source>
        <dbReference type="ARBA" id="ARBA00022801"/>
    </source>
</evidence>
<sequence length="1250" mass="135050">MIFKSSTVALMVSSALALSANASDAELANQQLSVGNAAQGEVNTTSDVRKAIVTANEAMGVYLIQLSQKSAMDASYATMGNDRSSIVAKVELQQDAVMKVIRSLDNTAVLTRKSRLTENALYVQMNHGIVESLSADVNVVNVELLSESATYTAQDEFKKFPFLNIKDAGDAITVAIVGNGIDYTHKALGGNGDYDMAWANRSNAWDGFPTNTVIGGLDFSAGGEGYHSIDYNPIEDANDINVENGYISSGTAVAAQVLAQAPDAKILSYKTWDWASSYFFPVLDVIIDPNQDGDISDRPDVIVLNAYGNGAFYVEDDTNGSSPTREINLVRRLSASGSLVVVGAGDTYFNSYFNIAWRGAVPEALTVGSVGINGEDIVLSEFTPAGPVRGTHQLKPEVVAPAENIVGPIAGSGDAEGELDANSTYAAAYAAGIVAKILAEYPQLSPLEAKALVANTAIADGIQGSSTYNEEFDRNISNVAEVPFMGTGLVDGVKAVTANAVVWETNSYQPGLAFGFVEASSSATLSRDITIRNLTDEVQTYRLNSVVSGDKANNAAISFIYPETINVPANHSVVFNITMKVDADKLSEQSISSTEDYTIANFTNENVNGYLVFENTDEDSAQLKMPWQVFPKNAKPLAKSNLENSWQMPYEAYDWQDMMWAANANSYTDTLDLTNTGNANKTIYTMPRMRSVEAISESKAGGQGHMIKNLGASINADLTCESGSKLSVAVQMFDKFDIPMAEHFDKAGHMLTYFSIYSQDYVDSMNGNAQLIDQDENKSDNDVLAYIEILIDNDGKPQVEYIDFDEEYEWWNPRKRFKQSRLGADVSIGDDTVVANICIEELYHADIQSVDNWNEDLGWQFATDRDARADIHEPVIRYNPVIMGRSFTEIIDHTGEFNYPPWTYTNCDPNGVDWMGNPFPEDYCIEEAKTFVAFHTGIAKLSDDENSELTWSNKVELAAGETARVAVTTVDDCNPNLVWFGSQPPLHDACPPSVMIFELGSDNTGFSGTTYGSDIGIKPGQGFSIYENAENGEVIGKLESYAVNFFTEDKHKGPVHLVNSLPGTPFYVATDGTITVANSAALDYEQTKSYTLKVQADYVNRDTQIVDVIIKVNNLNDTAPVMTQSLAAIASKVGDTVTASVAGSFNDVEGDGITFEAMNLPEGLSIDYMGNISGIATQAGEYHASVLASDGLNVTSADLIISITNNPNSATPVESAPNDDAEESSTSGGSTSAFFMLLAGVAMISRRVRK</sequence>
<evidence type="ECO:0000256" key="6">
    <source>
        <dbReference type="SAM" id="SignalP"/>
    </source>
</evidence>
<dbReference type="Proteomes" id="UP001248581">
    <property type="component" value="Chromosome"/>
</dbReference>
<evidence type="ECO:0000313" key="8">
    <source>
        <dbReference type="EMBL" id="WNC69921.1"/>
    </source>
</evidence>
<accession>A0ABY9TNE6</accession>
<dbReference type="CDD" id="cd11304">
    <property type="entry name" value="Cadherin_repeat"/>
    <property type="match status" value="1"/>
</dbReference>
<dbReference type="InterPro" id="IPR000209">
    <property type="entry name" value="Peptidase_S8/S53_dom"/>
</dbReference>
<evidence type="ECO:0000256" key="4">
    <source>
        <dbReference type="ARBA" id="ARBA00022825"/>
    </source>
</evidence>
<dbReference type="Gene3D" id="2.60.40.1710">
    <property type="entry name" value="Subtilisin-like superfamily"/>
    <property type="match status" value="1"/>
</dbReference>
<evidence type="ECO:0000259" key="7">
    <source>
        <dbReference type="PROSITE" id="PS50268"/>
    </source>
</evidence>
<evidence type="ECO:0000256" key="5">
    <source>
        <dbReference type="SAM" id="MobiDB-lite"/>
    </source>
</evidence>
<dbReference type="PANTHER" id="PTHR43806:SF11">
    <property type="entry name" value="CEREVISIN-RELATED"/>
    <property type="match status" value="1"/>
</dbReference>
<dbReference type="PANTHER" id="PTHR43806">
    <property type="entry name" value="PEPTIDASE S8"/>
    <property type="match status" value="1"/>
</dbReference>